<accession>A0A1W5LUG3</accession>
<feature type="disulfide bond" evidence="2">
    <location>
        <begin position="55"/>
        <end position="91"/>
    </location>
</feature>
<dbReference type="PANTHER" id="PTHR35981:SF2">
    <property type="entry name" value="ION TRANSPORT PEPTIDE, ISOFORM C"/>
    <property type="match status" value="1"/>
</dbReference>
<feature type="signal peptide" evidence="3">
    <location>
        <begin position="1"/>
        <end position="19"/>
    </location>
</feature>
<organism evidence="4">
    <name type="scientific">Glyptonotus antarcticus</name>
    <dbReference type="NCBI Taxonomy" id="104130"/>
    <lineage>
        <taxon>Eukaryota</taxon>
        <taxon>Metazoa</taxon>
        <taxon>Ecdysozoa</taxon>
        <taxon>Arthropoda</taxon>
        <taxon>Crustacea</taxon>
        <taxon>Multicrustacea</taxon>
        <taxon>Malacostraca</taxon>
        <taxon>Eumalacostraca</taxon>
        <taxon>Peracarida</taxon>
        <taxon>Isopoda</taxon>
        <taxon>Valvifera</taxon>
        <taxon>Chaetiliidae</taxon>
        <taxon>Glyptonotus</taxon>
    </lineage>
</organism>
<dbReference type="SUPFAM" id="SSF81778">
    <property type="entry name" value="Crustacean CHH/MIH/GIH neurohormone"/>
    <property type="match status" value="1"/>
</dbReference>
<reference evidence="4" key="1">
    <citation type="submission" date="2016-04" db="EMBL/GenBank/DDBJ databases">
        <authorList>
            <person name="Evans L.H."/>
            <person name="Alamgir A."/>
            <person name="Owens N."/>
            <person name="Weber N.D."/>
            <person name="Virtaneva K."/>
            <person name="Barbian K."/>
            <person name="Babar A."/>
            <person name="Rosenke K."/>
        </authorList>
    </citation>
    <scope>NUCLEOTIDE SEQUENCE</scope>
    <source>
        <tissue evidence="4">Hepatopancreas</tissue>
    </source>
</reference>
<dbReference type="GO" id="GO:0005576">
    <property type="term" value="C:extracellular region"/>
    <property type="evidence" value="ECO:0007669"/>
    <property type="project" value="InterPro"/>
</dbReference>
<evidence type="ECO:0000256" key="2">
    <source>
        <dbReference type="PIRSR" id="PIRSR631098-51"/>
    </source>
</evidence>
<evidence type="ECO:0000256" key="3">
    <source>
        <dbReference type="SAM" id="SignalP"/>
    </source>
</evidence>
<gene>
    <name evidence="4" type="primary">CHH1L</name>
</gene>
<dbReference type="InterPro" id="IPR035957">
    <property type="entry name" value="Crust_neurohorm_sf"/>
</dbReference>
<protein>
    <submittedName>
        <fullName evidence="4">CHH1L preproprotein</fullName>
    </submittedName>
</protein>
<dbReference type="PRINTS" id="PR00550">
    <property type="entry name" value="HYPRGLYCEMIC"/>
</dbReference>
<feature type="disulfide bond" evidence="2">
    <location>
        <begin position="74"/>
        <end position="100"/>
    </location>
</feature>
<dbReference type="Gene3D" id="1.10.2010.10">
    <property type="entry name" value="Crustacean CHH/MIH/GIH neurohormone"/>
    <property type="match status" value="1"/>
</dbReference>
<feature type="disulfide bond" evidence="2">
    <location>
        <begin position="71"/>
        <end position="87"/>
    </location>
</feature>
<keyword evidence="3" id="KW-0732">Signal</keyword>
<dbReference type="InterPro" id="IPR000346">
    <property type="entry name" value="Hyperglycemic1"/>
</dbReference>
<comment type="similarity">
    <text evidence="1">Belongs to the arthropod CHH/MIH/GIH/VIH hormone family.</text>
</comment>
<evidence type="ECO:0000313" key="4">
    <source>
        <dbReference type="EMBL" id="ANQ38655.1"/>
    </source>
</evidence>
<dbReference type="GO" id="GO:0005184">
    <property type="term" value="F:neuropeptide hormone activity"/>
    <property type="evidence" value="ECO:0007669"/>
    <property type="project" value="InterPro"/>
</dbReference>
<dbReference type="GO" id="GO:0007623">
    <property type="term" value="P:circadian rhythm"/>
    <property type="evidence" value="ECO:0007669"/>
    <property type="project" value="TreeGrafter"/>
</dbReference>
<proteinExistence type="evidence at transcript level"/>
<dbReference type="Pfam" id="PF01147">
    <property type="entry name" value="Crust_neurohorm"/>
    <property type="match status" value="1"/>
</dbReference>
<evidence type="ECO:0000256" key="1">
    <source>
        <dbReference type="ARBA" id="ARBA00005447"/>
    </source>
</evidence>
<dbReference type="PANTHER" id="PTHR35981">
    <property type="entry name" value="ION TRANSPORT PEPTIDE, ISOFORM C"/>
    <property type="match status" value="1"/>
</dbReference>
<keyword evidence="2" id="KW-1015">Disulfide bond</keyword>
<sequence precursor="true">MAFLCLATAILLTPSPVSGRGLGRLVASNPESDQTLVTLSARSPRSKRALYDSSCKGFYDQDLFHKLERVCDDCYNLYRKSHVVTDCRMKCFNTRMFEVCAISLGLDVEEYLEDAFRIREDY</sequence>
<dbReference type="EMBL" id="KX118610">
    <property type="protein sequence ID" value="ANQ38655.1"/>
    <property type="molecule type" value="mRNA"/>
</dbReference>
<feature type="chain" id="PRO_5013297807" evidence="3">
    <location>
        <begin position="20"/>
        <end position="122"/>
    </location>
</feature>
<name>A0A1W5LUG3_9CRUS</name>
<dbReference type="InterPro" id="IPR001166">
    <property type="entry name" value="Hyperglycemic"/>
</dbReference>
<dbReference type="PRINTS" id="PR00548">
    <property type="entry name" value="HYPRGLYCEMC1"/>
</dbReference>
<dbReference type="AlphaFoldDB" id="A0A1W5LUG3"/>
<dbReference type="InterPro" id="IPR031098">
    <property type="entry name" value="Crust_neurohorm"/>
</dbReference>